<feature type="signal peptide" evidence="10">
    <location>
        <begin position="1"/>
        <end position="27"/>
    </location>
</feature>
<keyword evidence="5 9" id="KW-1133">Transmembrane helix</keyword>
<evidence type="ECO:0000256" key="5">
    <source>
        <dbReference type="ARBA" id="ARBA00022989"/>
    </source>
</evidence>
<dbReference type="AlphaFoldDB" id="A0A913XZ83"/>
<dbReference type="GO" id="GO:0012505">
    <property type="term" value="C:endomembrane system"/>
    <property type="evidence" value="ECO:0007669"/>
    <property type="project" value="UniProtKB-SubCell"/>
</dbReference>
<dbReference type="KEGG" id="epa:110249905"/>
<dbReference type="Gene3D" id="2.60.120.680">
    <property type="entry name" value="GOLD domain"/>
    <property type="match status" value="1"/>
</dbReference>
<feature type="transmembrane region" description="Helical" evidence="9">
    <location>
        <begin position="182"/>
        <end position="202"/>
    </location>
</feature>
<dbReference type="Proteomes" id="UP000887567">
    <property type="component" value="Unplaced"/>
</dbReference>
<evidence type="ECO:0000256" key="10">
    <source>
        <dbReference type="SAM" id="SignalP"/>
    </source>
</evidence>
<dbReference type="PROSITE" id="PS50866">
    <property type="entry name" value="GOLD"/>
    <property type="match status" value="1"/>
</dbReference>
<keyword evidence="6 9" id="KW-0472">Membrane</keyword>
<keyword evidence="13" id="KW-1185">Reference proteome</keyword>
<dbReference type="EnsemblMetazoa" id="XM_021056487.2">
    <property type="protein sequence ID" value="XP_020912146.1"/>
    <property type="gene ID" value="LOC110249905"/>
</dbReference>
<protein>
    <recommendedName>
        <fullName evidence="11">GOLD domain-containing protein</fullName>
    </recommendedName>
</protein>
<reference evidence="12" key="1">
    <citation type="submission" date="2022-11" db="UniProtKB">
        <authorList>
            <consortium name="EnsemblMetazoa"/>
        </authorList>
    </citation>
    <scope>IDENTIFICATION</scope>
</reference>
<dbReference type="GO" id="GO:0016020">
    <property type="term" value="C:membrane"/>
    <property type="evidence" value="ECO:0007669"/>
    <property type="project" value="UniProtKB-SubCell"/>
</dbReference>
<proteinExistence type="inferred from homology"/>
<comment type="subcellular location">
    <subcellularLocation>
        <location evidence="7">Endomembrane system</location>
        <topology evidence="7">Single-pass membrane protein</topology>
    </subcellularLocation>
    <subcellularLocation>
        <location evidence="1 8">Membrane</location>
        <topology evidence="1 8">Single-pass type I membrane protein</topology>
    </subcellularLocation>
</comment>
<feature type="domain" description="GOLD" evidence="11">
    <location>
        <begin position="39"/>
        <end position="121"/>
    </location>
</feature>
<feature type="chain" id="PRO_5036811341" description="GOLD domain-containing protein" evidence="10">
    <location>
        <begin position="28"/>
        <end position="213"/>
    </location>
</feature>
<dbReference type="GeneID" id="110249905"/>
<evidence type="ECO:0000256" key="3">
    <source>
        <dbReference type="ARBA" id="ARBA00022692"/>
    </source>
</evidence>
<name>A0A913XZ83_EXADI</name>
<evidence type="ECO:0000256" key="7">
    <source>
        <dbReference type="ARBA" id="ARBA00037847"/>
    </source>
</evidence>
<evidence type="ECO:0000256" key="6">
    <source>
        <dbReference type="ARBA" id="ARBA00023136"/>
    </source>
</evidence>
<evidence type="ECO:0000256" key="8">
    <source>
        <dbReference type="RuleBase" id="RU003827"/>
    </source>
</evidence>
<dbReference type="Pfam" id="PF01105">
    <property type="entry name" value="EMP24_GP25L"/>
    <property type="match status" value="1"/>
</dbReference>
<evidence type="ECO:0000259" key="11">
    <source>
        <dbReference type="PROSITE" id="PS50866"/>
    </source>
</evidence>
<dbReference type="RefSeq" id="XP_020912146.1">
    <property type="nucleotide sequence ID" value="XM_021056487.2"/>
</dbReference>
<dbReference type="InterPro" id="IPR009038">
    <property type="entry name" value="GOLD_dom"/>
</dbReference>
<dbReference type="OMA" id="VGEYTFC"/>
<evidence type="ECO:0000256" key="4">
    <source>
        <dbReference type="ARBA" id="ARBA00022729"/>
    </source>
</evidence>
<dbReference type="PANTHER" id="PTHR22811">
    <property type="entry name" value="TRANSMEMBRANE EMP24 DOMAIN-CONTAINING PROTEIN"/>
    <property type="match status" value="1"/>
</dbReference>
<dbReference type="SMART" id="SM01190">
    <property type="entry name" value="EMP24_GP25L"/>
    <property type="match status" value="1"/>
</dbReference>
<evidence type="ECO:0000256" key="2">
    <source>
        <dbReference type="ARBA" id="ARBA00007104"/>
    </source>
</evidence>
<dbReference type="OrthoDB" id="62956at2759"/>
<dbReference type="SUPFAM" id="SSF101576">
    <property type="entry name" value="Supernatant protein factor (SPF), C-terminal domain"/>
    <property type="match status" value="1"/>
</dbReference>
<evidence type="ECO:0000313" key="12">
    <source>
        <dbReference type="EnsemblMetazoa" id="XP_020912146.1"/>
    </source>
</evidence>
<dbReference type="InterPro" id="IPR015720">
    <property type="entry name" value="Emp24-like"/>
</dbReference>
<evidence type="ECO:0000313" key="13">
    <source>
        <dbReference type="Proteomes" id="UP000887567"/>
    </source>
</evidence>
<sequence length="213" mass="24588">MISGMSHYSQLLIWLVLLVISCVLVNCTELTLELEDNARQCFYEDVKKGTKVTLEFQVITGGNYDVDVTLYDPKDKPIYTVQKKQYDSHTTTAEEDGTYKFCFSNEFSTFTHKTVYFDFQAGDEAPLTKSMGSHHTALTQMETACVTIHENLKIAIDYQTHHRLRESQGRDVSEYLNERVQWWSIGESILIVIVGICQVFILRNFFAERRSNI</sequence>
<evidence type="ECO:0000256" key="1">
    <source>
        <dbReference type="ARBA" id="ARBA00004479"/>
    </source>
</evidence>
<dbReference type="InterPro" id="IPR036598">
    <property type="entry name" value="GOLD_dom_sf"/>
</dbReference>
<accession>A0A913XZ83</accession>
<evidence type="ECO:0000256" key="9">
    <source>
        <dbReference type="SAM" id="Phobius"/>
    </source>
</evidence>
<comment type="similarity">
    <text evidence="2 8">Belongs to the EMP24/GP25L family.</text>
</comment>
<keyword evidence="4 10" id="KW-0732">Signal</keyword>
<organism evidence="12 13">
    <name type="scientific">Exaiptasia diaphana</name>
    <name type="common">Tropical sea anemone</name>
    <name type="synonym">Aiptasia pulchella</name>
    <dbReference type="NCBI Taxonomy" id="2652724"/>
    <lineage>
        <taxon>Eukaryota</taxon>
        <taxon>Metazoa</taxon>
        <taxon>Cnidaria</taxon>
        <taxon>Anthozoa</taxon>
        <taxon>Hexacorallia</taxon>
        <taxon>Actiniaria</taxon>
        <taxon>Aiptasiidae</taxon>
        <taxon>Exaiptasia</taxon>
    </lineage>
</organism>
<keyword evidence="3 8" id="KW-0812">Transmembrane</keyword>